<evidence type="ECO:0000313" key="2">
    <source>
        <dbReference type="Proteomes" id="UP001234297"/>
    </source>
</evidence>
<evidence type="ECO:0000313" key="1">
    <source>
        <dbReference type="EMBL" id="KAJ8627093.1"/>
    </source>
</evidence>
<name>A0ACC2L157_PERAE</name>
<accession>A0ACC2L157</accession>
<gene>
    <name evidence="1" type="ORF">MRB53_020400</name>
</gene>
<dbReference type="Proteomes" id="UP001234297">
    <property type="component" value="Chromosome 6"/>
</dbReference>
<dbReference type="EMBL" id="CM056814">
    <property type="protein sequence ID" value="KAJ8627093.1"/>
    <property type="molecule type" value="Genomic_DNA"/>
</dbReference>
<comment type="caution">
    <text evidence="1">The sequence shown here is derived from an EMBL/GenBank/DDBJ whole genome shotgun (WGS) entry which is preliminary data.</text>
</comment>
<protein>
    <submittedName>
        <fullName evidence="1">Uncharacterized protein</fullName>
    </submittedName>
</protein>
<sequence length="74" mass="8295">MNLCLGNKEAPLLTIVSSVNAGENPNFIFSQVRTIRVLSLLYACICNHFTVARGQNPWKFAAEIFYLTSKLSRC</sequence>
<reference evidence="1 2" key="1">
    <citation type="journal article" date="2022" name="Hortic Res">
        <title>A haplotype resolved chromosomal level avocado genome allows analysis of novel avocado genes.</title>
        <authorList>
            <person name="Nath O."/>
            <person name="Fletcher S.J."/>
            <person name="Hayward A."/>
            <person name="Shaw L.M."/>
            <person name="Masouleh A.K."/>
            <person name="Furtado A."/>
            <person name="Henry R.J."/>
            <person name="Mitter N."/>
        </authorList>
    </citation>
    <scope>NUCLEOTIDE SEQUENCE [LARGE SCALE GENOMIC DNA]</scope>
    <source>
        <strain evidence="2">cv. Hass</strain>
    </source>
</reference>
<proteinExistence type="predicted"/>
<keyword evidence="2" id="KW-1185">Reference proteome</keyword>
<organism evidence="1 2">
    <name type="scientific">Persea americana</name>
    <name type="common">Avocado</name>
    <dbReference type="NCBI Taxonomy" id="3435"/>
    <lineage>
        <taxon>Eukaryota</taxon>
        <taxon>Viridiplantae</taxon>
        <taxon>Streptophyta</taxon>
        <taxon>Embryophyta</taxon>
        <taxon>Tracheophyta</taxon>
        <taxon>Spermatophyta</taxon>
        <taxon>Magnoliopsida</taxon>
        <taxon>Magnoliidae</taxon>
        <taxon>Laurales</taxon>
        <taxon>Lauraceae</taxon>
        <taxon>Persea</taxon>
    </lineage>
</organism>